<evidence type="ECO:0000256" key="5">
    <source>
        <dbReference type="ARBA" id="ARBA00023136"/>
    </source>
</evidence>
<feature type="transmembrane region" description="Helical" evidence="7">
    <location>
        <begin position="93"/>
        <end position="114"/>
    </location>
</feature>
<dbReference type="PANTHER" id="PTHR30477:SF19">
    <property type="entry name" value="METAL ABC TRANSPORTER PERMEASE"/>
    <property type="match status" value="1"/>
</dbReference>
<dbReference type="SUPFAM" id="SSF81345">
    <property type="entry name" value="ABC transporter involved in vitamin B12 uptake, BtuC"/>
    <property type="match status" value="1"/>
</dbReference>
<keyword evidence="3 6" id="KW-0812">Transmembrane</keyword>
<feature type="transmembrane region" description="Helical" evidence="7">
    <location>
        <begin position="225"/>
        <end position="246"/>
    </location>
</feature>
<gene>
    <name evidence="8" type="ORF">F0U83_00675</name>
</gene>
<reference evidence="8 9" key="1">
    <citation type="journal article" date="2019" name="Biochem. Eng. J.">
        <title>Metabolic engineering of the marine bacteria Neptunomonas concharum for the production of acetoin and meso-2,3-butanediol from acetate.</title>
        <authorList>
            <person name="Li W."/>
            <person name="Pu N."/>
            <person name="Liu C.-X."/>
            <person name="Yuan Q.-P."/>
            <person name="Li Z.-J."/>
        </authorList>
    </citation>
    <scope>NUCLEOTIDE SEQUENCE [LARGE SCALE GENOMIC DNA]</scope>
    <source>
        <strain evidence="8 9">JCM17730</strain>
    </source>
</reference>
<feature type="transmembrane region" description="Helical" evidence="7">
    <location>
        <begin position="7"/>
        <end position="27"/>
    </location>
</feature>
<keyword evidence="9" id="KW-1185">Reference proteome</keyword>
<dbReference type="InterPro" id="IPR001626">
    <property type="entry name" value="ABC_TroCD"/>
</dbReference>
<evidence type="ECO:0000313" key="9">
    <source>
        <dbReference type="Proteomes" id="UP000324760"/>
    </source>
</evidence>
<evidence type="ECO:0000256" key="1">
    <source>
        <dbReference type="ARBA" id="ARBA00004141"/>
    </source>
</evidence>
<evidence type="ECO:0000256" key="6">
    <source>
        <dbReference type="RuleBase" id="RU003943"/>
    </source>
</evidence>
<evidence type="ECO:0000313" key="8">
    <source>
        <dbReference type="EMBL" id="QEQ95332.1"/>
    </source>
</evidence>
<accession>A0A5P1R7S1</accession>
<proteinExistence type="inferred from homology"/>
<evidence type="ECO:0000256" key="3">
    <source>
        <dbReference type="ARBA" id="ARBA00022692"/>
    </source>
</evidence>
<dbReference type="GO" id="GO:0055085">
    <property type="term" value="P:transmembrane transport"/>
    <property type="evidence" value="ECO:0007669"/>
    <property type="project" value="InterPro"/>
</dbReference>
<feature type="transmembrane region" description="Helical" evidence="7">
    <location>
        <begin position="63"/>
        <end position="87"/>
    </location>
</feature>
<name>A0A5P1R7S1_9GAMM</name>
<dbReference type="Proteomes" id="UP000324760">
    <property type="component" value="Chromosome"/>
</dbReference>
<comment type="similarity">
    <text evidence="2 6">Belongs to the ABC-3 integral membrane protein family.</text>
</comment>
<keyword evidence="4 7" id="KW-1133">Transmembrane helix</keyword>
<feature type="transmembrane region" description="Helical" evidence="7">
    <location>
        <begin position="33"/>
        <end position="56"/>
    </location>
</feature>
<feature type="transmembrane region" description="Helical" evidence="7">
    <location>
        <begin position="172"/>
        <end position="193"/>
    </location>
</feature>
<dbReference type="AlphaFoldDB" id="A0A5P1R7S1"/>
<protein>
    <submittedName>
        <fullName evidence="8">Metal ABC transporter permease</fullName>
    </submittedName>
</protein>
<dbReference type="RefSeq" id="WP_138986035.1">
    <property type="nucleotide sequence ID" value="NZ_CP043869.1"/>
</dbReference>
<keyword evidence="5 7" id="KW-0472">Membrane</keyword>
<dbReference type="EMBL" id="CP043869">
    <property type="protein sequence ID" value="QEQ95332.1"/>
    <property type="molecule type" value="Genomic_DNA"/>
</dbReference>
<sequence>MMLTAEILLMPFVAGLLVLATHLPLGLEVVRRGVVFMDLAIAQFAILGAILIEMLLPNASINWLLAASVVASCMGVGLVLLVCQYATLYREAMLGSIYVFTAAVVLILISIDQGKAEHLTRMLTGDVLWIDSHSLLRLSIFTVLSWVLMGLFKRFKWQLGFYMAFALSVTYSVQLLGIYLVFATLIVPALVSFATSSTQWAGITGIIGYAAGLFTALWLDWPAGACVVVLLVLSAMIITLLHSVVFKLSGTTRLKQPTS</sequence>
<organism evidence="8 9">
    <name type="scientific">Neptunomonas concharum</name>
    <dbReference type="NCBI Taxonomy" id="1031538"/>
    <lineage>
        <taxon>Bacteria</taxon>
        <taxon>Pseudomonadati</taxon>
        <taxon>Pseudomonadota</taxon>
        <taxon>Gammaproteobacteria</taxon>
        <taxon>Oceanospirillales</taxon>
        <taxon>Oceanospirillaceae</taxon>
        <taxon>Neptunomonas</taxon>
    </lineage>
</organism>
<dbReference type="GO" id="GO:0010043">
    <property type="term" value="P:response to zinc ion"/>
    <property type="evidence" value="ECO:0007669"/>
    <property type="project" value="TreeGrafter"/>
</dbReference>
<dbReference type="OrthoDB" id="14209at2"/>
<dbReference type="KEGG" id="ncu:F0U83_00675"/>
<comment type="subcellular location">
    <subcellularLocation>
        <location evidence="6">Cell membrane</location>
        <topology evidence="6">Multi-pass membrane protein</topology>
    </subcellularLocation>
    <subcellularLocation>
        <location evidence="1">Membrane</location>
        <topology evidence="1">Multi-pass membrane protein</topology>
    </subcellularLocation>
</comment>
<feature type="transmembrane region" description="Helical" evidence="7">
    <location>
        <begin position="135"/>
        <end position="152"/>
    </location>
</feature>
<dbReference type="PANTHER" id="PTHR30477">
    <property type="entry name" value="ABC-TRANSPORTER METAL-BINDING PROTEIN"/>
    <property type="match status" value="1"/>
</dbReference>
<dbReference type="InterPro" id="IPR037294">
    <property type="entry name" value="ABC_BtuC-like"/>
</dbReference>
<dbReference type="GO" id="GO:0043190">
    <property type="term" value="C:ATP-binding cassette (ABC) transporter complex"/>
    <property type="evidence" value="ECO:0007669"/>
    <property type="project" value="InterPro"/>
</dbReference>
<dbReference type="Pfam" id="PF00950">
    <property type="entry name" value="ABC-3"/>
    <property type="match status" value="2"/>
</dbReference>
<evidence type="ECO:0000256" key="4">
    <source>
        <dbReference type="ARBA" id="ARBA00022989"/>
    </source>
</evidence>
<feature type="transmembrane region" description="Helical" evidence="7">
    <location>
        <begin position="200"/>
        <end position="219"/>
    </location>
</feature>
<evidence type="ECO:0000256" key="2">
    <source>
        <dbReference type="ARBA" id="ARBA00008034"/>
    </source>
</evidence>
<keyword evidence="6" id="KW-0813">Transport</keyword>
<evidence type="ECO:0000256" key="7">
    <source>
        <dbReference type="SAM" id="Phobius"/>
    </source>
</evidence>